<name>L8E9N5_HUMAN</name>
<reference evidence="1" key="1">
    <citation type="journal article" date="2013" name="PLoS ONE">
        <title>Direct detection of alternative open reading frames translation products in human significantly expands the proteome.</title>
        <authorList>
            <person name="Vanderperre B."/>
            <person name="Lucier J.-F."/>
            <person name="Motard J."/>
            <person name="Tremblay G."/>
            <person name="Vanderperre S."/>
            <person name="Wisztorski M."/>
            <person name="Salzet M."/>
            <person name="Boisvert F.-M."/>
            <person name="Roucou X."/>
        </authorList>
    </citation>
    <scope>NUCLEOTIDE SEQUENCE</scope>
</reference>
<protein>
    <submittedName>
        <fullName evidence="1">Alternative protein ABCA13</fullName>
    </submittedName>
</protein>
<dbReference type="EMBL" id="HF584372">
    <property type="protein sequence ID" value="CCQ43869.1"/>
    <property type="molecule type" value="Genomic_DNA"/>
</dbReference>
<dbReference type="OrthoDB" id="9833608at2759"/>
<evidence type="ECO:0000313" key="1">
    <source>
        <dbReference type="EMBL" id="CCQ43869.1"/>
    </source>
</evidence>
<proteinExistence type="predicted"/>
<accession>L8E9N5</accession>
<organism evidence="1">
    <name type="scientific">Homo sapiens</name>
    <name type="common">Human</name>
    <dbReference type="NCBI Taxonomy" id="9606"/>
    <lineage>
        <taxon>Eukaryota</taxon>
        <taxon>Metazoa</taxon>
        <taxon>Chordata</taxon>
        <taxon>Craniata</taxon>
        <taxon>Vertebrata</taxon>
        <taxon>Euteleostomi</taxon>
        <taxon>Mammalia</taxon>
        <taxon>Eutheria</taxon>
        <taxon>Euarchontoglires</taxon>
        <taxon>Primates</taxon>
        <taxon>Haplorrhini</taxon>
        <taxon>Catarrhini</taxon>
        <taxon>Hominidae</taxon>
        <taxon>Homo</taxon>
    </lineage>
</organism>
<dbReference type="ChiTaRS" id="ABCA13">
    <property type="organism name" value="human"/>
</dbReference>
<gene>
    <name evidence="1" type="primary">ABCA13</name>
</gene>
<dbReference type="AlphaFoldDB" id="L8E9N5"/>
<sequence>MSMGSCLLPFMAKWPVYLIISTCLPKVKIHHVQMKAPEWK</sequence>